<evidence type="ECO:0008006" key="5">
    <source>
        <dbReference type="Google" id="ProtNLM"/>
    </source>
</evidence>
<organism evidence="3 4">
    <name type="scientific">Alsobacter soli</name>
    <dbReference type="NCBI Taxonomy" id="2109933"/>
    <lineage>
        <taxon>Bacteria</taxon>
        <taxon>Pseudomonadati</taxon>
        <taxon>Pseudomonadota</taxon>
        <taxon>Alphaproteobacteria</taxon>
        <taxon>Hyphomicrobiales</taxon>
        <taxon>Alsobacteraceae</taxon>
        <taxon>Alsobacter</taxon>
    </lineage>
</organism>
<dbReference type="SUPFAM" id="SSF51161">
    <property type="entry name" value="Trimeric LpxA-like enzymes"/>
    <property type="match status" value="1"/>
</dbReference>
<dbReference type="Proteomes" id="UP000239772">
    <property type="component" value="Unassembled WGS sequence"/>
</dbReference>
<dbReference type="Gene3D" id="2.160.10.10">
    <property type="entry name" value="Hexapeptide repeat proteins"/>
    <property type="match status" value="1"/>
</dbReference>
<feature type="region of interest" description="Disordered" evidence="2">
    <location>
        <begin position="1"/>
        <end position="22"/>
    </location>
</feature>
<dbReference type="PANTHER" id="PTHR43300:SF10">
    <property type="entry name" value="2,3,4,5-TETRAHYDROPYRIDINE-2,6-DICARBOXYLATE N-ACETYLTRANSFERASE"/>
    <property type="match status" value="1"/>
</dbReference>
<comment type="caution">
    <text evidence="3">The sequence shown here is derived from an EMBL/GenBank/DDBJ whole genome shotgun (WGS) entry which is preliminary data.</text>
</comment>
<dbReference type="EMBL" id="PVZS01000031">
    <property type="protein sequence ID" value="PSC03110.1"/>
    <property type="molecule type" value="Genomic_DNA"/>
</dbReference>
<dbReference type="OrthoDB" id="9815592at2"/>
<dbReference type="CDD" id="cd03358">
    <property type="entry name" value="LbH_WxcM_N_like"/>
    <property type="match status" value="1"/>
</dbReference>
<proteinExistence type="inferred from homology"/>
<accession>A0A2T1HN76</accession>
<gene>
    <name evidence="3" type="ORF">SLNSH_20475</name>
</gene>
<reference evidence="4" key="1">
    <citation type="submission" date="2018-03" db="EMBL/GenBank/DDBJ databases">
        <authorList>
            <person name="Sun L."/>
            <person name="Liu H."/>
            <person name="Chen W."/>
            <person name="Huang K."/>
            <person name="Liu W."/>
            <person name="Gao X."/>
        </authorList>
    </citation>
    <scope>NUCLEOTIDE SEQUENCE [LARGE SCALE GENOMIC DNA]</scope>
    <source>
        <strain evidence="4">SH9</strain>
    </source>
</reference>
<dbReference type="PANTHER" id="PTHR43300">
    <property type="entry name" value="ACETYLTRANSFERASE"/>
    <property type="match status" value="1"/>
</dbReference>
<sequence>MARSLEKTTAATSAPPVPSSARRRDVKACCASSWAVGRTVLPRRAQAASATPPSVFLIECSISRPFPASSRHVGRISPKLAFHEPRPVAGPWPRRVAVACTWPDDHRDSRQRHEVAPLGGIHPTAVVSSRAQVADSASVGPFTIINDDVVVGEGAEVGSHCELGVATSLAKQPRLVIGPGSLVRSHSRIYQGSDFGGGLTTGHAVTIRENVVAGARLQLGSQSILDGDCVLGDHVRIHTNVFVTKNSVVGSFVWIFSSVLLTDDPHPPSHLRLGVTIHDFAVLAAGCAVLPGVVLGRGCLVGCRALVTKDVPEGMVAVGAPAELRGPVSALPRRDGSGEPAYPWTAHYHRGYPEEVVRDWVAAAGRDCP</sequence>
<evidence type="ECO:0000256" key="1">
    <source>
        <dbReference type="ARBA" id="ARBA00007274"/>
    </source>
</evidence>
<protein>
    <recommendedName>
        <fullName evidence="5">N-acetyltransferase</fullName>
    </recommendedName>
</protein>
<dbReference type="InterPro" id="IPR050179">
    <property type="entry name" value="Trans_hexapeptide_repeat"/>
</dbReference>
<comment type="similarity">
    <text evidence="1">Belongs to the transferase hexapeptide repeat family.</text>
</comment>
<keyword evidence="4" id="KW-1185">Reference proteome</keyword>
<name>A0A2T1HN76_9HYPH</name>
<dbReference type="InterPro" id="IPR011004">
    <property type="entry name" value="Trimer_LpxA-like_sf"/>
</dbReference>
<evidence type="ECO:0000313" key="4">
    <source>
        <dbReference type="Proteomes" id="UP000239772"/>
    </source>
</evidence>
<evidence type="ECO:0000313" key="3">
    <source>
        <dbReference type="EMBL" id="PSC03110.1"/>
    </source>
</evidence>
<dbReference type="AlphaFoldDB" id="A0A2T1HN76"/>
<evidence type="ECO:0000256" key="2">
    <source>
        <dbReference type="SAM" id="MobiDB-lite"/>
    </source>
</evidence>